<evidence type="ECO:0000313" key="19">
    <source>
        <dbReference type="Proteomes" id="UP000670947"/>
    </source>
</evidence>
<gene>
    <name evidence="18" type="ORF">I8J29_17775</name>
</gene>
<feature type="compositionally biased region" description="Gly residues" evidence="15">
    <location>
        <begin position="816"/>
        <end position="836"/>
    </location>
</feature>
<sequence length="910" mass="97244">MAEGPRSRNGKTEKKAKPKKKRSRRKLAVWLFFTAAIAVVCGIIGYMLIILNGERILADNQDKFELPEASTIYDNAGKEVVKLGANRENVEFAEIPELMRDAVIATEDQRFEKHSGIDLWSIGRALVKDVVARSAVEGGSTITQQLAKNLFLTQDKTFFRKATEASIAVAIEHKMTKDEIITMYLNRIYFGKGAYGVQAAAQTYFNADVKDLKLWQIATLAAIPKAPSTYNPINNPDNSKERRAVVLTLMADQGYITKAEMEEAKAVDYKPVQRDESDDTPTYQAFVDYVIDEAEKVGGITEEELRIKGYKIYTTLNTQAQSAMEKEFEDDDNFEKSVDEQKEQAAMIIVDHRSGEIQGLVGGRDYVNKGLNRVLVPRQPGSSFKPITVYGPAIETGDWFPWSTLQDVKTCYGSYCPSDSNKVKYLGAIPMRQSIKESRNASAVWLLNQIGVGKGLAFAKKLGFELDAEKDRNLAIGLGGLTYGVTPFQMAKAYSAFANGGKSVDPHALIKITDQEDEPIYTYNAPSAAQVMKPATAAYMTDVLQAVLEKGGTGVNARLDRPVAGKTGTTQNGIPGLSNGYNRDAWFAGYTPEWTAVVWMGYDRTDKNHMIKKSSEQSAAMFGKVMDEAMKGVPKGSFTKPAEEHEEKPPVGIANFSAVYNDQKAAVQLAWSPVEGQGMTYRIYRKATGEAEFTRLMDSLTATGVDDMAIAPGLSYEYYVAAFDPSTNMEGTPSAAAKVDVPAAELPPGEPDNPDTGTPGNGGDDGQTPDNGGQTPDNGGQTPDNGGQTPDNGDQTPGNGGQTPDNGGQTPDNGGQTPGNGGQTPGDGGQTPGDGGQTPANGGETPDNGGQTPGNGGQTPVNGGQTPADGTTTPPAGDVKTKSVTPGGANSGTDGGSGGNGTDVPLLTTH</sequence>
<dbReference type="NCBIfam" id="TIGR02074">
    <property type="entry name" value="PBP_1a_fam"/>
    <property type="match status" value="1"/>
</dbReference>
<dbReference type="InterPro" id="IPR012338">
    <property type="entry name" value="Beta-lactam/transpept-like"/>
</dbReference>
<dbReference type="PROSITE" id="PS50853">
    <property type="entry name" value="FN3"/>
    <property type="match status" value="1"/>
</dbReference>
<feature type="compositionally biased region" description="Polar residues" evidence="15">
    <location>
        <begin position="776"/>
        <end position="809"/>
    </location>
</feature>
<comment type="catalytic activity">
    <reaction evidence="14">
        <text>[GlcNAc-(1-&gt;4)-Mur2Ac(oyl-L-Ala-gamma-D-Glu-L-Lys-D-Ala-D-Ala)](n)-di-trans,octa-cis-undecaprenyl diphosphate + beta-D-GlcNAc-(1-&gt;4)-Mur2Ac(oyl-L-Ala-gamma-D-Glu-L-Lys-D-Ala-D-Ala)-di-trans,octa-cis-undecaprenyl diphosphate = [GlcNAc-(1-&gt;4)-Mur2Ac(oyl-L-Ala-gamma-D-Glu-L-Lys-D-Ala-D-Ala)](n+1)-di-trans,octa-cis-undecaprenyl diphosphate + di-trans,octa-cis-undecaprenyl diphosphate + H(+)</text>
        <dbReference type="Rhea" id="RHEA:23708"/>
        <dbReference type="Rhea" id="RHEA-COMP:9602"/>
        <dbReference type="Rhea" id="RHEA-COMP:9603"/>
        <dbReference type="ChEBI" id="CHEBI:15378"/>
        <dbReference type="ChEBI" id="CHEBI:58405"/>
        <dbReference type="ChEBI" id="CHEBI:60033"/>
        <dbReference type="ChEBI" id="CHEBI:78435"/>
        <dbReference type="EC" id="2.4.99.28"/>
    </reaction>
</comment>
<dbReference type="InterPro" id="IPR050396">
    <property type="entry name" value="Glycosyltr_51/Transpeptidase"/>
</dbReference>
<proteinExistence type="predicted"/>
<evidence type="ECO:0000256" key="13">
    <source>
        <dbReference type="ARBA" id="ARBA00034000"/>
    </source>
</evidence>
<evidence type="ECO:0000256" key="1">
    <source>
        <dbReference type="ARBA" id="ARBA00004236"/>
    </source>
</evidence>
<keyword evidence="7" id="KW-0378">Hydrolase</keyword>
<dbReference type="SUPFAM" id="SSF56601">
    <property type="entry name" value="beta-lactamase/transpeptidase-like"/>
    <property type="match status" value="1"/>
</dbReference>
<keyword evidence="6" id="KW-0808">Transferase</keyword>
<dbReference type="SUPFAM" id="SSF49265">
    <property type="entry name" value="Fibronectin type III"/>
    <property type="match status" value="1"/>
</dbReference>
<keyword evidence="11" id="KW-0511">Multifunctional enzyme</keyword>
<evidence type="ECO:0000256" key="8">
    <source>
        <dbReference type="ARBA" id="ARBA00022960"/>
    </source>
</evidence>
<dbReference type="Gene3D" id="3.40.710.10">
    <property type="entry name" value="DD-peptidase/beta-lactamase superfamily"/>
    <property type="match status" value="1"/>
</dbReference>
<evidence type="ECO:0000256" key="14">
    <source>
        <dbReference type="ARBA" id="ARBA00049902"/>
    </source>
</evidence>
<protein>
    <submittedName>
        <fullName evidence="18">PBP1A family penicillin-binding protein</fullName>
    </submittedName>
</protein>
<name>A0ABS3WCN0_9BACL</name>
<evidence type="ECO:0000256" key="12">
    <source>
        <dbReference type="ARBA" id="ARBA00023316"/>
    </source>
</evidence>
<keyword evidence="9" id="KW-0573">Peptidoglycan synthesis</keyword>
<reference evidence="18 19" key="1">
    <citation type="submission" date="2021-03" db="EMBL/GenBank/DDBJ databases">
        <title>Paenibacillus artemisicola MWE-103 whole genome sequence.</title>
        <authorList>
            <person name="Ham Y.J."/>
        </authorList>
    </citation>
    <scope>NUCLEOTIDE SEQUENCE [LARGE SCALE GENOMIC DNA]</scope>
    <source>
        <strain evidence="18 19">MWE-103</strain>
    </source>
</reference>
<evidence type="ECO:0000256" key="16">
    <source>
        <dbReference type="SAM" id="Phobius"/>
    </source>
</evidence>
<keyword evidence="16" id="KW-1133">Transmembrane helix</keyword>
<feature type="transmembrane region" description="Helical" evidence="16">
    <location>
        <begin position="27"/>
        <end position="51"/>
    </location>
</feature>
<feature type="region of interest" description="Disordered" evidence="15">
    <location>
        <begin position="743"/>
        <end position="910"/>
    </location>
</feature>
<keyword evidence="4" id="KW-0645">Protease</keyword>
<evidence type="ECO:0000256" key="2">
    <source>
        <dbReference type="ARBA" id="ARBA00022475"/>
    </source>
</evidence>
<dbReference type="Pfam" id="PF00912">
    <property type="entry name" value="Transgly"/>
    <property type="match status" value="1"/>
</dbReference>
<dbReference type="InterPro" id="IPR001460">
    <property type="entry name" value="PCN-bd_Tpept"/>
</dbReference>
<evidence type="ECO:0000256" key="11">
    <source>
        <dbReference type="ARBA" id="ARBA00023268"/>
    </source>
</evidence>
<dbReference type="RefSeq" id="WP_208848862.1">
    <property type="nucleotide sequence ID" value="NZ_JAGGDJ010000014.1"/>
</dbReference>
<evidence type="ECO:0000256" key="7">
    <source>
        <dbReference type="ARBA" id="ARBA00022801"/>
    </source>
</evidence>
<dbReference type="EMBL" id="JAGGDJ010000014">
    <property type="protein sequence ID" value="MBO7746062.1"/>
    <property type="molecule type" value="Genomic_DNA"/>
</dbReference>
<evidence type="ECO:0000256" key="5">
    <source>
        <dbReference type="ARBA" id="ARBA00022676"/>
    </source>
</evidence>
<keyword evidence="12" id="KW-0961">Cell wall biogenesis/degradation</keyword>
<dbReference type="InterPro" id="IPR023346">
    <property type="entry name" value="Lysozyme-like_dom_sf"/>
</dbReference>
<comment type="subcellular location">
    <subcellularLocation>
        <location evidence="1">Cell membrane</location>
    </subcellularLocation>
</comment>
<evidence type="ECO:0000256" key="10">
    <source>
        <dbReference type="ARBA" id="ARBA00023136"/>
    </source>
</evidence>
<evidence type="ECO:0000256" key="6">
    <source>
        <dbReference type="ARBA" id="ARBA00022679"/>
    </source>
</evidence>
<evidence type="ECO:0000256" key="3">
    <source>
        <dbReference type="ARBA" id="ARBA00022645"/>
    </source>
</evidence>
<keyword evidence="16" id="KW-0812">Transmembrane</keyword>
<keyword evidence="19" id="KW-1185">Reference proteome</keyword>
<dbReference type="SUPFAM" id="SSF53955">
    <property type="entry name" value="Lysozyme-like"/>
    <property type="match status" value="1"/>
</dbReference>
<keyword evidence="2" id="KW-1003">Cell membrane</keyword>
<dbReference type="Pfam" id="PF00905">
    <property type="entry name" value="Transpeptidase"/>
    <property type="match status" value="1"/>
</dbReference>
<dbReference type="PANTHER" id="PTHR32282">
    <property type="entry name" value="BINDING PROTEIN TRANSPEPTIDASE, PUTATIVE-RELATED"/>
    <property type="match status" value="1"/>
</dbReference>
<dbReference type="Gene3D" id="1.10.3810.10">
    <property type="entry name" value="Biosynthetic peptidoglycan transglycosylase-like"/>
    <property type="match status" value="1"/>
</dbReference>
<evidence type="ECO:0000256" key="4">
    <source>
        <dbReference type="ARBA" id="ARBA00022670"/>
    </source>
</evidence>
<feature type="domain" description="Fibronectin type-III" evidence="17">
    <location>
        <begin position="649"/>
        <end position="744"/>
    </location>
</feature>
<dbReference type="InterPro" id="IPR036950">
    <property type="entry name" value="PBP_transglycosylase"/>
</dbReference>
<keyword evidence="5" id="KW-0328">Glycosyltransferase</keyword>
<evidence type="ECO:0000313" key="18">
    <source>
        <dbReference type="EMBL" id="MBO7746062.1"/>
    </source>
</evidence>
<keyword evidence="10 16" id="KW-0472">Membrane</keyword>
<dbReference type="Gene3D" id="2.60.40.10">
    <property type="entry name" value="Immunoglobulins"/>
    <property type="match status" value="1"/>
</dbReference>
<dbReference type="InterPro" id="IPR036116">
    <property type="entry name" value="FN3_sf"/>
</dbReference>
<dbReference type="Proteomes" id="UP000670947">
    <property type="component" value="Unassembled WGS sequence"/>
</dbReference>
<evidence type="ECO:0000259" key="17">
    <source>
        <dbReference type="PROSITE" id="PS50853"/>
    </source>
</evidence>
<comment type="caution">
    <text evidence="18">The sequence shown here is derived from an EMBL/GenBank/DDBJ whole genome shotgun (WGS) entry which is preliminary data.</text>
</comment>
<organism evidence="18 19">
    <name type="scientific">Paenibacillus artemisiicola</name>
    <dbReference type="NCBI Taxonomy" id="1172618"/>
    <lineage>
        <taxon>Bacteria</taxon>
        <taxon>Bacillati</taxon>
        <taxon>Bacillota</taxon>
        <taxon>Bacilli</taxon>
        <taxon>Bacillales</taxon>
        <taxon>Paenibacillaceae</taxon>
        <taxon>Paenibacillus</taxon>
    </lineage>
</organism>
<dbReference type="InterPro" id="IPR003961">
    <property type="entry name" value="FN3_dom"/>
</dbReference>
<feature type="compositionally biased region" description="Low complexity" evidence="15">
    <location>
        <begin position="858"/>
        <end position="878"/>
    </location>
</feature>
<comment type="catalytic activity">
    <reaction evidence="13">
        <text>Preferential cleavage: (Ac)2-L-Lys-D-Ala-|-D-Ala. Also transpeptidation of peptidyl-alanyl moieties that are N-acyl substituents of D-alanine.</text>
        <dbReference type="EC" id="3.4.16.4"/>
    </reaction>
</comment>
<dbReference type="PANTHER" id="PTHR32282:SF11">
    <property type="entry name" value="PENICILLIN-BINDING PROTEIN 1B"/>
    <property type="match status" value="1"/>
</dbReference>
<feature type="compositionally biased region" description="Low complexity" evidence="15">
    <location>
        <begin position="766"/>
        <end position="775"/>
    </location>
</feature>
<keyword evidence="8" id="KW-0133">Cell shape</keyword>
<keyword evidence="3" id="KW-0121">Carboxypeptidase</keyword>
<dbReference type="InterPro" id="IPR013783">
    <property type="entry name" value="Ig-like_fold"/>
</dbReference>
<dbReference type="InterPro" id="IPR001264">
    <property type="entry name" value="Glyco_trans_51"/>
</dbReference>
<feature type="region of interest" description="Disordered" evidence="15">
    <location>
        <begin position="1"/>
        <end position="21"/>
    </location>
</feature>
<accession>A0ABS3WCN0</accession>
<evidence type="ECO:0000256" key="9">
    <source>
        <dbReference type="ARBA" id="ARBA00022984"/>
    </source>
</evidence>
<feature type="compositionally biased region" description="Gly residues" evidence="15">
    <location>
        <begin position="889"/>
        <end position="901"/>
    </location>
</feature>
<evidence type="ECO:0000256" key="15">
    <source>
        <dbReference type="SAM" id="MobiDB-lite"/>
    </source>
</evidence>